<dbReference type="GO" id="GO:0005783">
    <property type="term" value="C:endoplasmic reticulum"/>
    <property type="evidence" value="ECO:0007669"/>
    <property type="project" value="InterPro"/>
</dbReference>
<name>A0AAE0EUZ5_9CHLO</name>
<evidence type="ECO:0000256" key="1">
    <source>
        <dbReference type="SAM" id="MobiDB-lite"/>
    </source>
</evidence>
<dbReference type="SUPFAM" id="SSF47933">
    <property type="entry name" value="ERP29 C domain-like"/>
    <property type="match status" value="1"/>
</dbReference>
<protein>
    <recommendedName>
        <fullName evidence="7">Protein disulfide isomerase</fullName>
    </recommendedName>
</protein>
<dbReference type="InterPro" id="IPR016855">
    <property type="entry name" value="ERp29"/>
</dbReference>
<gene>
    <name evidence="5" type="ORF">CYMTET_50210</name>
</gene>
<dbReference type="CDD" id="cd00238">
    <property type="entry name" value="ERp29c"/>
    <property type="match status" value="1"/>
</dbReference>
<feature type="region of interest" description="Disordered" evidence="1">
    <location>
        <begin position="275"/>
        <end position="297"/>
    </location>
</feature>
<evidence type="ECO:0000313" key="6">
    <source>
        <dbReference type="Proteomes" id="UP001190700"/>
    </source>
</evidence>
<dbReference type="InterPro" id="IPR011679">
    <property type="entry name" value="ERp29_C"/>
</dbReference>
<proteinExistence type="predicted"/>
<feature type="compositionally biased region" description="Acidic residues" evidence="1">
    <location>
        <begin position="280"/>
        <end position="297"/>
    </location>
</feature>
<feature type="domain" description="Thioredoxin" evidence="3">
    <location>
        <begin position="99"/>
        <end position="170"/>
    </location>
</feature>
<dbReference type="InterPro" id="IPR036249">
    <property type="entry name" value="Thioredoxin-like_sf"/>
</dbReference>
<accession>A0AAE0EUZ5</accession>
<evidence type="ECO:0000259" key="3">
    <source>
        <dbReference type="Pfam" id="PF00085"/>
    </source>
</evidence>
<dbReference type="AlphaFoldDB" id="A0AAE0EUZ5"/>
<dbReference type="PANTHER" id="PTHR12211:SF0">
    <property type="entry name" value="ENDOPLASMIC RETICULUM RESIDENT PROTEIN 29"/>
    <property type="match status" value="1"/>
</dbReference>
<reference evidence="5 6" key="1">
    <citation type="journal article" date="2015" name="Genome Biol. Evol.">
        <title>Comparative Genomics of a Bacterivorous Green Alga Reveals Evolutionary Causalities and Consequences of Phago-Mixotrophic Mode of Nutrition.</title>
        <authorList>
            <person name="Burns J.A."/>
            <person name="Paasch A."/>
            <person name="Narechania A."/>
            <person name="Kim E."/>
        </authorList>
    </citation>
    <scope>NUCLEOTIDE SEQUENCE [LARGE SCALE GENOMIC DNA]</scope>
    <source>
        <strain evidence="5 6">PLY_AMNH</strain>
    </source>
</reference>
<feature type="signal peptide" evidence="2">
    <location>
        <begin position="1"/>
        <end position="21"/>
    </location>
</feature>
<feature type="chain" id="PRO_5042114161" description="Protein disulfide isomerase" evidence="2">
    <location>
        <begin position="22"/>
        <end position="297"/>
    </location>
</feature>
<dbReference type="InterPro" id="IPR036356">
    <property type="entry name" value="ERp29_C_sf"/>
</dbReference>
<dbReference type="Proteomes" id="UP001190700">
    <property type="component" value="Unassembled WGS sequence"/>
</dbReference>
<organism evidence="5 6">
    <name type="scientific">Cymbomonas tetramitiformis</name>
    <dbReference type="NCBI Taxonomy" id="36881"/>
    <lineage>
        <taxon>Eukaryota</taxon>
        <taxon>Viridiplantae</taxon>
        <taxon>Chlorophyta</taxon>
        <taxon>Pyramimonadophyceae</taxon>
        <taxon>Pyramimonadales</taxon>
        <taxon>Pyramimonadaceae</taxon>
        <taxon>Cymbomonas</taxon>
    </lineage>
</organism>
<dbReference type="EMBL" id="LGRX02033794">
    <property type="protein sequence ID" value="KAK3239890.1"/>
    <property type="molecule type" value="Genomic_DNA"/>
</dbReference>
<keyword evidence="2" id="KW-0732">Signal</keyword>
<dbReference type="Pfam" id="PF07749">
    <property type="entry name" value="ERp29"/>
    <property type="match status" value="1"/>
</dbReference>
<dbReference type="Gene3D" id="1.20.1150.12">
    <property type="entry name" value="Endoplasmic reticulum resident protein 29, C-terminal domain"/>
    <property type="match status" value="1"/>
</dbReference>
<feature type="domain" description="Endoplasmic reticulum resident protein 29 C-terminal" evidence="4">
    <location>
        <begin position="178"/>
        <end position="271"/>
    </location>
</feature>
<evidence type="ECO:0008006" key="7">
    <source>
        <dbReference type="Google" id="ProtNLM"/>
    </source>
</evidence>
<evidence type="ECO:0000259" key="4">
    <source>
        <dbReference type="Pfam" id="PF07749"/>
    </source>
</evidence>
<sequence length="297" mass="31709">MKCAQSILLGLLVCGAAISSAQYDGEYGDDYGGGGGYGGGGYGGGGGGYGGDYGDGGDYGPDPITQTPGVIDLDDMTFSKVITGKYATFVAIYDGEAPSKDFFAEFQTLSEEFGPHNTLMLAKVSADESPKTAKKLGISEFPAVLFYEAGSKTFTTYDGEQTAAAMGEFLIEKAGPPGAVEALSPILAEFLAEGADLTAALAKAEATVKTLDEDLLSAGQYYVKVFKNMIKKGMDYPAKEFERLHRLISSDSLRDDKIDEFKSRTAILKVFDKTLKDPEPEVEEEDEEEEEPANEEL</sequence>
<evidence type="ECO:0000256" key="2">
    <source>
        <dbReference type="SAM" id="SignalP"/>
    </source>
</evidence>
<dbReference type="Gene3D" id="3.40.30.10">
    <property type="entry name" value="Glutaredoxin"/>
    <property type="match status" value="1"/>
</dbReference>
<evidence type="ECO:0000313" key="5">
    <source>
        <dbReference type="EMBL" id="KAK3239890.1"/>
    </source>
</evidence>
<dbReference type="InterPro" id="IPR013766">
    <property type="entry name" value="Thioredoxin_domain"/>
</dbReference>
<keyword evidence="6" id="KW-1185">Reference proteome</keyword>
<dbReference type="CDD" id="cd02961">
    <property type="entry name" value="PDI_a_family"/>
    <property type="match status" value="1"/>
</dbReference>
<dbReference type="Pfam" id="PF00085">
    <property type="entry name" value="Thioredoxin"/>
    <property type="match status" value="1"/>
</dbReference>
<comment type="caution">
    <text evidence="5">The sequence shown here is derived from an EMBL/GenBank/DDBJ whole genome shotgun (WGS) entry which is preliminary data.</text>
</comment>
<dbReference type="SUPFAM" id="SSF52833">
    <property type="entry name" value="Thioredoxin-like"/>
    <property type="match status" value="1"/>
</dbReference>
<dbReference type="PANTHER" id="PTHR12211">
    <property type="entry name" value="ENDOPLASMIC RETICULUM PROTEIN ERP29"/>
    <property type="match status" value="1"/>
</dbReference>